<dbReference type="Gene3D" id="1.10.10.10">
    <property type="entry name" value="Winged helix-like DNA-binding domain superfamily/Winged helix DNA-binding domain"/>
    <property type="match status" value="1"/>
</dbReference>
<dbReference type="Proteomes" id="UP000236220">
    <property type="component" value="Unassembled WGS sequence"/>
</dbReference>
<sequence length="275" mass="30848">MSNLLMGQVFQLDLEPSIKLVLMGLADAADDRGGSCFPAVATIARKASISERQAQRNLKLLREAGWCYIESHKNGGRCTRRYRLNVGKLREKSDDAMRGDKLSSLKASNERRHERHPSGDVSGTAAVTCAPPELPAELSVKITTRDLVWPQALEEGQVVVVERLISEQELDDQQQLLDELAGALASTNQPRRLASWMRALVGRVQGGTFVPDLGLAVATARARRAQEKAEQQQRMEERRREEERRNAPEVRARSEESRKNAMNEISKQLRRNNDN</sequence>
<feature type="region of interest" description="Disordered" evidence="1">
    <location>
        <begin position="93"/>
        <end position="126"/>
    </location>
</feature>
<organism evidence="2 3">
    <name type="scientific">Solilutibacter silvestris</name>
    <dbReference type="NCBI Taxonomy" id="1645665"/>
    <lineage>
        <taxon>Bacteria</taxon>
        <taxon>Pseudomonadati</taxon>
        <taxon>Pseudomonadota</taxon>
        <taxon>Gammaproteobacteria</taxon>
        <taxon>Lysobacterales</taxon>
        <taxon>Lysobacteraceae</taxon>
        <taxon>Solilutibacter</taxon>
    </lineage>
</organism>
<dbReference type="InterPro" id="IPR036388">
    <property type="entry name" value="WH-like_DNA-bd_sf"/>
</dbReference>
<feature type="region of interest" description="Disordered" evidence="1">
    <location>
        <begin position="224"/>
        <end position="275"/>
    </location>
</feature>
<comment type="caution">
    <text evidence="2">The sequence shown here is derived from an EMBL/GenBank/DDBJ whole genome shotgun (WGS) entry which is preliminary data.</text>
</comment>
<dbReference type="AlphaFoldDB" id="A0A2K1Q480"/>
<feature type="compositionally biased region" description="Basic and acidic residues" evidence="1">
    <location>
        <begin position="224"/>
        <end position="261"/>
    </location>
</feature>
<dbReference type="OrthoDB" id="8910571at2"/>
<reference evidence="2 3" key="1">
    <citation type="submission" date="2017-08" db="EMBL/GenBank/DDBJ databases">
        <title>Lysobacter sylvestris genome.</title>
        <authorList>
            <person name="Zhang D.-C."/>
            <person name="Albuquerque L."/>
            <person name="Franca L."/>
            <person name="Froufe H.J.C."/>
            <person name="Barroso C."/>
            <person name="Egas C."/>
            <person name="Da Costa M."/>
            <person name="Margesin R."/>
        </authorList>
    </citation>
    <scope>NUCLEOTIDE SEQUENCE [LARGE SCALE GENOMIC DNA]</scope>
    <source>
        <strain evidence="2 3">AM20-91</strain>
    </source>
</reference>
<name>A0A2K1Q480_9GAMM</name>
<proteinExistence type="predicted"/>
<feature type="compositionally biased region" description="Basic and acidic residues" evidence="1">
    <location>
        <begin position="93"/>
        <end position="118"/>
    </location>
</feature>
<dbReference type="Pfam" id="PF13730">
    <property type="entry name" value="HTH_36"/>
    <property type="match status" value="1"/>
</dbReference>
<evidence type="ECO:0000256" key="1">
    <source>
        <dbReference type="SAM" id="MobiDB-lite"/>
    </source>
</evidence>
<protein>
    <submittedName>
        <fullName evidence="2">Helix-turn-helix protein</fullName>
    </submittedName>
</protein>
<gene>
    <name evidence="2" type="ORF">Lysil_1452</name>
</gene>
<keyword evidence="3" id="KW-1185">Reference proteome</keyword>
<accession>A0A2K1Q480</accession>
<evidence type="ECO:0000313" key="3">
    <source>
        <dbReference type="Proteomes" id="UP000236220"/>
    </source>
</evidence>
<evidence type="ECO:0000313" key="2">
    <source>
        <dbReference type="EMBL" id="PNS09823.1"/>
    </source>
</evidence>
<dbReference type="EMBL" id="NPZB01000001">
    <property type="protein sequence ID" value="PNS09823.1"/>
    <property type="molecule type" value="Genomic_DNA"/>
</dbReference>
<dbReference type="RefSeq" id="WP_103074847.1">
    <property type="nucleotide sequence ID" value="NZ_NPZB01000001.1"/>
</dbReference>